<reference evidence="2" key="1">
    <citation type="submission" date="2023-03" db="EMBL/GenBank/DDBJ databases">
        <title>Massive genome expansion in bonnet fungi (Mycena s.s.) driven by repeated elements and novel gene families across ecological guilds.</title>
        <authorList>
            <consortium name="Lawrence Berkeley National Laboratory"/>
            <person name="Harder C.B."/>
            <person name="Miyauchi S."/>
            <person name="Viragh M."/>
            <person name="Kuo A."/>
            <person name="Thoen E."/>
            <person name="Andreopoulos B."/>
            <person name="Lu D."/>
            <person name="Skrede I."/>
            <person name="Drula E."/>
            <person name="Henrissat B."/>
            <person name="Morin E."/>
            <person name="Kohler A."/>
            <person name="Barry K."/>
            <person name="LaButti K."/>
            <person name="Morin E."/>
            <person name="Salamov A."/>
            <person name="Lipzen A."/>
            <person name="Mereny Z."/>
            <person name="Hegedus B."/>
            <person name="Baldrian P."/>
            <person name="Stursova M."/>
            <person name="Weitz H."/>
            <person name="Taylor A."/>
            <person name="Grigoriev I.V."/>
            <person name="Nagy L.G."/>
            <person name="Martin F."/>
            <person name="Kauserud H."/>
        </authorList>
    </citation>
    <scope>NUCLEOTIDE SEQUENCE</scope>
    <source>
        <strain evidence="2">CBHHK182m</strain>
    </source>
</reference>
<sequence>MATPASIPVPDCWRVLVLTFALVYSRTIRTRSCRIASAFSLRSPSPTPKPRRSRLPNPPGWRRRITTEVPKGCRDTGRAPPYARRTGTKMHRRCALGVRSMCIPPLRTSTSSASASFVPLPRCRFPRRHFRASASRMGGGRGYPRVQSALVICTQSRNSAPRRWPVATRVSVPRRGFPMGMRGYDCHALDSLCTALTSHAVETPQGHPLPVRSLGDALLLLALEHFRRRVEGDAGGGGAAKTRRHPRPRAVATKSVVRTIRGRGGHRTVHVRGEEAERSEEGDEGEMR</sequence>
<accession>A0AAD7DY01</accession>
<evidence type="ECO:0000313" key="3">
    <source>
        <dbReference type="Proteomes" id="UP001215598"/>
    </source>
</evidence>
<proteinExistence type="predicted"/>
<feature type="compositionally biased region" description="Basic residues" evidence="1">
    <location>
        <begin position="260"/>
        <end position="270"/>
    </location>
</feature>
<dbReference type="Proteomes" id="UP001215598">
    <property type="component" value="Unassembled WGS sequence"/>
</dbReference>
<dbReference type="EMBL" id="JARKIB010000529">
    <property type="protein sequence ID" value="KAJ7701634.1"/>
    <property type="molecule type" value="Genomic_DNA"/>
</dbReference>
<feature type="compositionally biased region" description="Acidic residues" evidence="1">
    <location>
        <begin position="277"/>
        <end position="288"/>
    </location>
</feature>
<name>A0AAD7DY01_9AGAR</name>
<organism evidence="2 3">
    <name type="scientific">Mycena metata</name>
    <dbReference type="NCBI Taxonomy" id="1033252"/>
    <lineage>
        <taxon>Eukaryota</taxon>
        <taxon>Fungi</taxon>
        <taxon>Dikarya</taxon>
        <taxon>Basidiomycota</taxon>
        <taxon>Agaricomycotina</taxon>
        <taxon>Agaricomycetes</taxon>
        <taxon>Agaricomycetidae</taxon>
        <taxon>Agaricales</taxon>
        <taxon>Marasmiineae</taxon>
        <taxon>Mycenaceae</taxon>
        <taxon>Mycena</taxon>
    </lineage>
</organism>
<evidence type="ECO:0000313" key="2">
    <source>
        <dbReference type="EMBL" id="KAJ7701634.1"/>
    </source>
</evidence>
<gene>
    <name evidence="2" type="ORF">B0H16DRAFT_1640744</name>
</gene>
<keyword evidence="3" id="KW-1185">Reference proteome</keyword>
<feature type="region of interest" description="Disordered" evidence="1">
    <location>
        <begin position="231"/>
        <end position="288"/>
    </location>
</feature>
<comment type="caution">
    <text evidence="2">The sequence shown here is derived from an EMBL/GenBank/DDBJ whole genome shotgun (WGS) entry which is preliminary data.</text>
</comment>
<evidence type="ECO:0000256" key="1">
    <source>
        <dbReference type="SAM" id="MobiDB-lite"/>
    </source>
</evidence>
<dbReference type="AlphaFoldDB" id="A0AAD7DY01"/>
<feature type="region of interest" description="Disordered" evidence="1">
    <location>
        <begin position="40"/>
        <end position="65"/>
    </location>
</feature>
<protein>
    <submittedName>
        <fullName evidence="2">Uncharacterized protein</fullName>
    </submittedName>
</protein>